<dbReference type="KEGG" id="cre:CHLRE_10g421079v5"/>
<dbReference type="GeneID" id="5728274"/>
<protein>
    <submittedName>
        <fullName evidence="2">Uncharacterized protein</fullName>
    </submittedName>
</protein>
<feature type="transmembrane region" description="Helical" evidence="1">
    <location>
        <begin position="12"/>
        <end position="37"/>
    </location>
</feature>
<dbReference type="Gramene" id="PNW77074">
    <property type="protein sequence ID" value="PNW77074"/>
    <property type="gene ID" value="CHLRE_10g421079v5"/>
</dbReference>
<dbReference type="Proteomes" id="UP000006906">
    <property type="component" value="Chromosome 10"/>
</dbReference>
<name>A0A2K3D967_CHLRE</name>
<proteinExistence type="predicted"/>
<evidence type="ECO:0000313" key="3">
    <source>
        <dbReference type="Proteomes" id="UP000006906"/>
    </source>
</evidence>
<dbReference type="EMBL" id="CM008971">
    <property type="protein sequence ID" value="PNW77074.1"/>
    <property type="molecule type" value="Genomic_DNA"/>
</dbReference>
<dbReference type="OrthoDB" id="525965at2759"/>
<keyword evidence="1" id="KW-0472">Membrane</keyword>
<keyword evidence="3" id="KW-1185">Reference proteome</keyword>
<dbReference type="RefSeq" id="XP_042919869.1">
    <property type="nucleotide sequence ID" value="XM_043066472.1"/>
</dbReference>
<dbReference type="InParanoid" id="A0A2K3D967"/>
<accession>A0A2K3D967</accession>
<keyword evidence="1" id="KW-0812">Transmembrane</keyword>
<evidence type="ECO:0000256" key="1">
    <source>
        <dbReference type="SAM" id="Phobius"/>
    </source>
</evidence>
<dbReference type="AlphaFoldDB" id="A0A2K3D967"/>
<keyword evidence="1" id="KW-1133">Transmembrane helix</keyword>
<evidence type="ECO:0000313" key="2">
    <source>
        <dbReference type="EMBL" id="PNW77074.1"/>
    </source>
</evidence>
<organism evidence="2 3">
    <name type="scientific">Chlamydomonas reinhardtii</name>
    <name type="common">Chlamydomonas smithii</name>
    <dbReference type="NCBI Taxonomy" id="3055"/>
    <lineage>
        <taxon>Eukaryota</taxon>
        <taxon>Viridiplantae</taxon>
        <taxon>Chlorophyta</taxon>
        <taxon>core chlorophytes</taxon>
        <taxon>Chlorophyceae</taxon>
        <taxon>CS clade</taxon>
        <taxon>Chlamydomonadales</taxon>
        <taxon>Chlamydomonadaceae</taxon>
        <taxon>Chlamydomonas</taxon>
    </lineage>
</organism>
<reference evidence="2 3" key="1">
    <citation type="journal article" date="2007" name="Science">
        <title>The Chlamydomonas genome reveals the evolution of key animal and plant functions.</title>
        <authorList>
            <person name="Merchant S.S."/>
            <person name="Prochnik S.E."/>
            <person name="Vallon O."/>
            <person name="Harris E.H."/>
            <person name="Karpowicz S.J."/>
            <person name="Witman G.B."/>
            <person name="Terry A."/>
            <person name="Salamov A."/>
            <person name="Fritz-Laylin L.K."/>
            <person name="Marechal-Drouard L."/>
            <person name="Marshall W.F."/>
            <person name="Qu L.H."/>
            <person name="Nelson D.R."/>
            <person name="Sanderfoot A.A."/>
            <person name="Spalding M.H."/>
            <person name="Kapitonov V.V."/>
            <person name="Ren Q."/>
            <person name="Ferris P."/>
            <person name="Lindquist E."/>
            <person name="Shapiro H."/>
            <person name="Lucas S.M."/>
            <person name="Grimwood J."/>
            <person name="Schmutz J."/>
            <person name="Cardol P."/>
            <person name="Cerutti H."/>
            <person name="Chanfreau G."/>
            <person name="Chen C.L."/>
            <person name="Cognat V."/>
            <person name="Croft M.T."/>
            <person name="Dent R."/>
            <person name="Dutcher S."/>
            <person name="Fernandez E."/>
            <person name="Fukuzawa H."/>
            <person name="Gonzalez-Ballester D."/>
            <person name="Gonzalez-Halphen D."/>
            <person name="Hallmann A."/>
            <person name="Hanikenne M."/>
            <person name="Hippler M."/>
            <person name="Inwood W."/>
            <person name="Jabbari K."/>
            <person name="Kalanon M."/>
            <person name="Kuras R."/>
            <person name="Lefebvre P.A."/>
            <person name="Lemaire S.D."/>
            <person name="Lobanov A.V."/>
            <person name="Lohr M."/>
            <person name="Manuell A."/>
            <person name="Meier I."/>
            <person name="Mets L."/>
            <person name="Mittag M."/>
            <person name="Mittelmeier T."/>
            <person name="Moroney J.V."/>
            <person name="Moseley J."/>
            <person name="Napoli C."/>
            <person name="Nedelcu A.M."/>
            <person name="Niyogi K."/>
            <person name="Novoselov S.V."/>
            <person name="Paulsen I.T."/>
            <person name="Pazour G."/>
            <person name="Purton S."/>
            <person name="Ral J.P."/>
            <person name="Riano-Pachon D.M."/>
            <person name="Riekhof W."/>
            <person name="Rymarquis L."/>
            <person name="Schroda M."/>
            <person name="Stern D."/>
            <person name="Umen J."/>
            <person name="Willows R."/>
            <person name="Wilson N."/>
            <person name="Zimmer S.L."/>
            <person name="Allmer J."/>
            <person name="Balk J."/>
            <person name="Bisova K."/>
            <person name="Chen C.J."/>
            <person name="Elias M."/>
            <person name="Gendler K."/>
            <person name="Hauser C."/>
            <person name="Lamb M.R."/>
            <person name="Ledford H."/>
            <person name="Long J.C."/>
            <person name="Minagawa J."/>
            <person name="Page M.D."/>
            <person name="Pan J."/>
            <person name="Pootakham W."/>
            <person name="Roje S."/>
            <person name="Rose A."/>
            <person name="Stahlberg E."/>
            <person name="Terauchi A.M."/>
            <person name="Yang P."/>
            <person name="Ball S."/>
            <person name="Bowler C."/>
            <person name="Dieckmann C.L."/>
            <person name="Gladyshev V.N."/>
            <person name="Green P."/>
            <person name="Jorgensen R."/>
            <person name="Mayfield S."/>
            <person name="Mueller-Roeber B."/>
            <person name="Rajamani S."/>
            <person name="Sayre R.T."/>
            <person name="Brokstein P."/>
            <person name="Dubchak I."/>
            <person name="Goodstein D."/>
            <person name="Hornick L."/>
            <person name="Huang Y.W."/>
            <person name="Jhaveri J."/>
            <person name="Luo Y."/>
            <person name="Martinez D."/>
            <person name="Ngau W.C."/>
            <person name="Otillar B."/>
            <person name="Poliakov A."/>
            <person name="Porter A."/>
            <person name="Szajkowski L."/>
            <person name="Werner G."/>
            <person name="Zhou K."/>
            <person name="Grigoriev I.V."/>
            <person name="Rokhsar D.S."/>
            <person name="Grossman A.R."/>
        </authorList>
    </citation>
    <scope>NUCLEOTIDE SEQUENCE [LARGE SCALE GENOMIC DNA]</scope>
    <source>
        <strain evidence="3">CC-503</strain>
    </source>
</reference>
<sequence>MNPNHSHGEDCLWDSTMAGAGAALKASFISGGLYYAAMKYSPFFRYSFNASARTALTIMPIFYTGYLKMELSMHKCMQDVKPEYVAIDDDDEHKVNTSGRRHY</sequence>
<gene>
    <name evidence="2" type="ORF">CHLRE_10g421079v5</name>
</gene>